<evidence type="ECO:0000259" key="1">
    <source>
        <dbReference type="PROSITE" id="PS51494"/>
    </source>
</evidence>
<protein>
    <submittedName>
        <fullName evidence="2">SpoIVB peptidase</fullName>
        <ecNumber evidence="2">3.4.21.116</ecNumber>
    </submittedName>
</protein>
<dbReference type="PROSITE" id="PS51494">
    <property type="entry name" value="SPOIVB"/>
    <property type="match status" value="1"/>
</dbReference>
<accession>A0A9D1WHM6</accession>
<dbReference type="EMBL" id="DXEX01000036">
    <property type="protein sequence ID" value="HIX58337.1"/>
    <property type="molecule type" value="Genomic_DNA"/>
</dbReference>
<name>A0A9D1WHM6_9FIRM</name>
<proteinExistence type="predicted"/>
<keyword evidence="2" id="KW-0378">Hydrolase</keyword>
<reference evidence="2" key="2">
    <citation type="submission" date="2021-04" db="EMBL/GenBank/DDBJ databases">
        <authorList>
            <person name="Gilroy R."/>
        </authorList>
    </citation>
    <scope>NUCLEOTIDE SEQUENCE</scope>
    <source>
        <strain evidence="2">ChiSjej1B19-8411</strain>
    </source>
</reference>
<organism evidence="2 3">
    <name type="scientific">Candidatus Blautia gallistercoris</name>
    <dbReference type="NCBI Taxonomy" id="2838490"/>
    <lineage>
        <taxon>Bacteria</taxon>
        <taxon>Bacillati</taxon>
        <taxon>Bacillota</taxon>
        <taxon>Clostridia</taxon>
        <taxon>Lachnospirales</taxon>
        <taxon>Lachnospiraceae</taxon>
        <taxon>Blautia</taxon>
    </lineage>
</organism>
<dbReference type="InterPro" id="IPR014219">
    <property type="entry name" value="SpoIVB"/>
</dbReference>
<dbReference type="Proteomes" id="UP000886817">
    <property type="component" value="Unassembled WGS sequence"/>
</dbReference>
<dbReference type="GO" id="GO:0016787">
    <property type="term" value="F:hydrolase activity"/>
    <property type="evidence" value="ECO:0007669"/>
    <property type="project" value="UniProtKB-KW"/>
</dbReference>
<gene>
    <name evidence="2" type="primary">spoIVB</name>
    <name evidence="2" type="ORF">IAA45_01280</name>
</gene>
<comment type="caution">
    <text evidence="2">The sequence shown here is derived from an EMBL/GenBank/DDBJ whole genome shotgun (WGS) entry which is preliminary data.</text>
</comment>
<dbReference type="AlphaFoldDB" id="A0A9D1WHM6"/>
<evidence type="ECO:0000313" key="2">
    <source>
        <dbReference type="EMBL" id="HIX58337.1"/>
    </source>
</evidence>
<feature type="domain" description="Peptidase S55" evidence="1">
    <location>
        <begin position="176"/>
        <end position="401"/>
    </location>
</feature>
<dbReference type="Gene3D" id="2.30.42.10">
    <property type="match status" value="1"/>
</dbReference>
<sequence>MNRKKKYRRFLLLALVLDLLVMGYLGYRYFDKTIPEELQVVRGEEDKLLSLLENPWVTWSEAVTTVQNGSYRLECRILGVVPFRQVKVTPVEREEVYLGGIPVGIYMETQGVLIIDTGEIVCADGTCLEPAKNIAQAGDYIVAYNNRRVKNKQELIEEIRHSQGEESLLSVIRHGEEVELALEPALGDDGNYKLGIWVRDNTQGIGTLTYMDEQGNYGALGHGISDVDTGELMQIKNGTLYQAQILSIQKGAKGSPGELAGMIRYEDTLKLGKIVKNSENGIYGIFEGSQDMLGEKVEIGYKQEMHTGEAEILSCVDGEVRAYQAEITNIDMNHQDTNKSFVIQVTDPALLEKTGGIVQGMSGSPVLQDGRLVGAVTHVFVNEPDKGYGIFAETMLAEGET</sequence>
<dbReference type="NCBIfam" id="TIGR02860">
    <property type="entry name" value="spore_IV_B"/>
    <property type="match status" value="1"/>
</dbReference>
<dbReference type="InterPro" id="IPR008763">
    <property type="entry name" value="Peptidase_S55"/>
</dbReference>
<reference evidence="2" key="1">
    <citation type="journal article" date="2021" name="PeerJ">
        <title>Extensive microbial diversity within the chicken gut microbiome revealed by metagenomics and culture.</title>
        <authorList>
            <person name="Gilroy R."/>
            <person name="Ravi A."/>
            <person name="Getino M."/>
            <person name="Pursley I."/>
            <person name="Horton D.L."/>
            <person name="Alikhan N.F."/>
            <person name="Baker D."/>
            <person name="Gharbi K."/>
            <person name="Hall N."/>
            <person name="Watson M."/>
            <person name="Adriaenssens E.M."/>
            <person name="Foster-Nyarko E."/>
            <person name="Jarju S."/>
            <person name="Secka A."/>
            <person name="Antonio M."/>
            <person name="Oren A."/>
            <person name="Chaudhuri R.R."/>
            <person name="La Ragione R."/>
            <person name="Hildebrand F."/>
            <person name="Pallen M.J."/>
        </authorList>
    </citation>
    <scope>NUCLEOTIDE SEQUENCE</scope>
    <source>
        <strain evidence="2">ChiSjej1B19-8411</strain>
    </source>
</reference>
<dbReference type="SUPFAM" id="SSF50156">
    <property type="entry name" value="PDZ domain-like"/>
    <property type="match status" value="1"/>
</dbReference>
<evidence type="ECO:0000313" key="3">
    <source>
        <dbReference type="Proteomes" id="UP000886817"/>
    </source>
</evidence>
<dbReference type="Pfam" id="PF05580">
    <property type="entry name" value="Peptidase_S55"/>
    <property type="match status" value="1"/>
</dbReference>
<dbReference type="InterPro" id="IPR036034">
    <property type="entry name" value="PDZ_sf"/>
</dbReference>
<dbReference type="EC" id="3.4.21.116" evidence="2"/>